<evidence type="ECO:0000256" key="6">
    <source>
        <dbReference type="PIRSR" id="PIRSR600246-2"/>
    </source>
</evidence>
<keyword evidence="9" id="KW-1185">Reference proteome</keyword>
<feature type="binding site" evidence="6">
    <location>
        <begin position="204"/>
        <end position="207"/>
    </location>
    <ligand>
        <name>substrate</name>
    </ligand>
</feature>
<sequence length="285" mass="28562">MTSTWALALHGGAGAIAERAYKAEEEHMAALLDRGAAMLAKGMSALDVVTAMASALEASGLHVAGKGAAPNAAGVVELDASVMDGATRAAGAVAALQGFISPVRVARGVMEKTSHVLLVGPGACAFARDQEFEKVDDPKTYYVPAESGLPGAGTIGAVALDTSGKLAAATSTGGLHGKMPGRVGDTPIIGAGCWADERAAVSCTGLGEYFMRVNAAADVSARIAYAGQSLDQAAAAVIDDVRKLGGYGGLIAVDAKGNVTAPFASQGMKRGLASSVGLREVKTFK</sequence>
<protein>
    <recommendedName>
        <fullName evidence="4">Isoaspartyl peptidase</fullName>
    </recommendedName>
</protein>
<dbReference type="CDD" id="cd04701">
    <property type="entry name" value="Asparaginase_2"/>
    <property type="match status" value="1"/>
</dbReference>
<dbReference type="EMBL" id="CP013244">
    <property type="protein sequence ID" value="ANP46607.1"/>
    <property type="molecule type" value="Genomic_DNA"/>
</dbReference>
<dbReference type="PANTHER" id="PTHR10188:SF6">
    <property type="entry name" value="N(4)-(BETA-N-ACETYLGLUCOSAMINYL)-L-ASPARAGINASE"/>
    <property type="match status" value="1"/>
</dbReference>
<evidence type="ECO:0000256" key="7">
    <source>
        <dbReference type="PIRSR" id="PIRSR600246-3"/>
    </source>
</evidence>
<evidence type="ECO:0000313" key="9">
    <source>
        <dbReference type="Proteomes" id="UP000092498"/>
    </source>
</evidence>
<dbReference type="KEGG" id="cbot:ATE48_12110"/>
<proteinExistence type="predicted"/>
<feature type="binding site" evidence="6">
    <location>
        <begin position="182"/>
        <end position="185"/>
    </location>
    <ligand>
        <name>substrate</name>
    </ligand>
</feature>
<evidence type="ECO:0000256" key="4">
    <source>
        <dbReference type="ARBA" id="ARBA00069124"/>
    </source>
</evidence>
<dbReference type="AlphaFoldDB" id="A0A1B1AJ71"/>
<dbReference type="InParanoid" id="A0A1B1AJ71"/>
<dbReference type="SUPFAM" id="SSF56235">
    <property type="entry name" value="N-terminal nucleophile aminohydrolases (Ntn hydrolases)"/>
    <property type="match status" value="1"/>
</dbReference>
<keyword evidence="1" id="KW-0645">Protease</keyword>
<dbReference type="Gene3D" id="3.60.20.30">
    <property type="entry name" value="(Glycosyl)asparaginase"/>
    <property type="match status" value="1"/>
</dbReference>
<dbReference type="InterPro" id="IPR029055">
    <property type="entry name" value="Ntn_hydrolases_N"/>
</dbReference>
<dbReference type="GO" id="GO:0008233">
    <property type="term" value="F:peptidase activity"/>
    <property type="evidence" value="ECO:0007669"/>
    <property type="project" value="UniProtKB-KW"/>
</dbReference>
<dbReference type="FunFam" id="3.60.20.30:FF:000001">
    <property type="entry name" value="Isoaspartyl peptidase/L-asparaginase"/>
    <property type="match status" value="1"/>
</dbReference>
<dbReference type="GO" id="GO:0016811">
    <property type="term" value="F:hydrolase activity, acting on carbon-nitrogen (but not peptide) bonds, in linear amides"/>
    <property type="evidence" value="ECO:0007669"/>
    <property type="project" value="UniProtKB-ARBA"/>
</dbReference>
<dbReference type="Proteomes" id="UP000092498">
    <property type="component" value="Chromosome"/>
</dbReference>
<evidence type="ECO:0000256" key="5">
    <source>
        <dbReference type="PIRSR" id="PIRSR600246-1"/>
    </source>
</evidence>
<dbReference type="GO" id="GO:0006508">
    <property type="term" value="P:proteolysis"/>
    <property type="evidence" value="ECO:0007669"/>
    <property type="project" value="UniProtKB-KW"/>
</dbReference>
<dbReference type="Pfam" id="PF01112">
    <property type="entry name" value="Asparaginase_2"/>
    <property type="match status" value="2"/>
</dbReference>
<evidence type="ECO:0000256" key="3">
    <source>
        <dbReference type="ARBA" id="ARBA00022813"/>
    </source>
</evidence>
<organism evidence="8 9">
    <name type="scientific">Candidatus Viadribacter manganicus</name>
    <dbReference type="NCBI Taxonomy" id="1759059"/>
    <lineage>
        <taxon>Bacteria</taxon>
        <taxon>Pseudomonadati</taxon>
        <taxon>Pseudomonadota</taxon>
        <taxon>Alphaproteobacteria</taxon>
        <taxon>Hyphomonadales</taxon>
        <taxon>Hyphomonadaceae</taxon>
        <taxon>Candidatus Viadribacter</taxon>
    </lineage>
</organism>
<dbReference type="InterPro" id="IPR000246">
    <property type="entry name" value="Peptidase_T2"/>
</dbReference>
<evidence type="ECO:0000313" key="8">
    <source>
        <dbReference type="EMBL" id="ANP46607.1"/>
    </source>
</evidence>
<accession>A0A1B1AJ71</accession>
<dbReference type="STRING" id="1759059.ATE48_12110"/>
<name>A0A1B1AJ71_9PROT</name>
<evidence type="ECO:0000256" key="2">
    <source>
        <dbReference type="ARBA" id="ARBA00022801"/>
    </source>
</evidence>
<keyword evidence="3" id="KW-0068">Autocatalytic cleavage</keyword>
<dbReference type="OrthoDB" id="9780217at2"/>
<reference evidence="8 9" key="1">
    <citation type="submission" date="2015-11" db="EMBL/GenBank/DDBJ databases">
        <title>Whole-Genome Sequence of Candidatus Oderbacter manganicum from the National Park Lower Oder Valley, Germany.</title>
        <authorList>
            <person name="Braun B."/>
            <person name="Liere K."/>
            <person name="Szewzyk U."/>
        </authorList>
    </citation>
    <scope>NUCLEOTIDE SEQUENCE [LARGE SCALE GENOMIC DNA]</scope>
    <source>
        <strain evidence="8 9">OTSz_A_272</strain>
    </source>
</reference>
<dbReference type="RefSeq" id="WP_066771871.1">
    <property type="nucleotide sequence ID" value="NZ_CP013244.1"/>
</dbReference>
<feature type="active site" description="Nucleophile" evidence="5">
    <location>
        <position position="154"/>
    </location>
</feature>
<evidence type="ECO:0000256" key="1">
    <source>
        <dbReference type="ARBA" id="ARBA00022670"/>
    </source>
</evidence>
<gene>
    <name evidence="8" type="ORF">ATE48_12110</name>
</gene>
<dbReference type="PANTHER" id="PTHR10188">
    <property type="entry name" value="L-ASPARAGINASE"/>
    <property type="match status" value="1"/>
</dbReference>
<keyword evidence="2" id="KW-0378">Hydrolase</keyword>
<feature type="site" description="Cleavage; by autolysis" evidence="7">
    <location>
        <begin position="153"/>
        <end position="154"/>
    </location>
</feature>